<gene>
    <name evidence="1" type="ORF">N7460_008926</name>
</gene>
<reference evidence="1" key="2">
    <citation type="submission" date="2023-01" db="EMBL/GenBank/DDBJ databases">
        <authorList>
            <person name="Petersen C."/>
        </authorList>
    </citation>
    <scope>NUCLEOTIDE SEQUENCE</scope>
    <source>
        <strain evidence="1">IBT 15450</strain>
    </source>
</reference>
<name>A0AAD6I808_PENCN</name>
<dbReference type="AlphaFoldDB" id="A0AAD6I808"/>
<protein>
    <submittedName>
        <fullName evidence="1">Uncharacterized protein</fullName>
    </submittedName>
</protein>
<sequence length="80" mass="9371">MPYKIYEDIPVPESNILDYCTQVQIRYACGHSTRGEFIKCRRHMHSEDERCPGRPGYAYRRQKLSPQVPLLPAKCIRICS</sequence>
<proteinExistence type="predicted"/>
<dbReference type="EMBL" id="JAQJZL010000010">
    <property type="protein sequence ID" value="KAJ6034751.1"/>
    <property type="molecule type" value="Genomic_DNA"/>
</dbReference>
<dbReference type="Proteomes" id="UP001219568">
    <property type="component" value="Unassembled WGS sequence"/>
</dbReference>
<reference evidence="1" key="1">
    <citation type="journal article" date="2023" name="IMA Fungus">
        <title>Comparative genomic study of the Penicillium genus elucidates a diverse pangenome and 15 lateral gene transfer events.</title>
        <authorList>
            <person name="Petersen C."/>
            <person name="Sorensen T."/>
            <person name="Nielsen M.R."/>
            <person name="Sondergaard T.E."/>
            <person name="Sorensen J.L."/>
            <person name="Fitzpatrick D.A."/>
            <person name="Frisvad J.C."/>
            <person name="Nielsen K.L."/>
        </authorList>
    </citation>
    <scope>NUCLEOTIDE SEQUENCE</scope>
    <source>
        <strain evidence="1">IBT 15450</strain>
    </source>
</reference>
<keyword evidence="2" id="KW-1185">Reference proteome</keyword>
<organism evidence="1 2">
    <name type="scientific">Penicillium canescens</name>
    <dbReference type="NCBI Taxonomy" id="5083"/>
    <lineage>
        <taxon>Eukaryota</taxon>
        <taxon>Fungi</taxon>
        <taxon>Dikarya</taxon>
        <taxon>Ascomycota</taxon>
        <taxon>Pezizomycotina</taxon>
        <taxon>Eurotiomycetes</taxon>
        <taxon>Eurotiomycetidae</taxon>
        <taxon>Eurotiales</taxon>
        <taxon>Aspergillaceae</taxon>
        <taxon>Penicillium</taxon>
    </lineage>
</organism>
<accession>A0AAD6I808</accession>
<evidence type="ECO:0000313" key="1">
    <source>
        <dbReference type="EMBL" id="KAJ6034751.1"/>
    </source>
</evidence>
<comment type="caution">
    <text evidence="1">The sequence shown here is derived from an EMBL/GenBank/DDBJ whole genome shotgun (WGS) entry which is preliminary data.</text>
</comment>
<evidence type="ECO:0000313" key="2">
    <source>
        <dbReference type="Proteomes" id="UP001219568"/>
    </source>
</evidence>